<feature type="compositionally biased region" description="Pro residues" evidence="8">
    <location>
        <begin position="1"/>
        <end position="14"/>
    </location>
</feature>
<evidence type="ECO:0000256" key="2">
    <source>
        <dbReference type="ARBA" id="ARBA00008066"/>
    </source>
</evidence>
<dbReference type="InterPro" id="IPR013057">
    <property type="entry name" value="AA_transpt_TM"/>
</dbReference>
<protein>
    <submittedName>
        <fullName evidence="11">Amino acid transporter</fullName>
    </submittedName>
</protein>
<feature type="transmembrane region" description="Helical" evidence="9">
    <location>
        <begin position="684"/>
        <end position="706"/>
    </location>
</feature>
<keyword evidence="6 9" id="KW-1133">Transmembrane helix</keyword>
<gene>
    <name evidence="11" type="ORF">MKK02DRAFT_45853</name>
</gene>
<feature type="compositionally biased region" description="Polar residues" evidence="8">
    <location>
        <begin position="39"/>
        <end position="66"/>
    </location>
</feature>
<evidence type="ECO:0000256" key="3">
    <source>
        <dbReference type="ARBA" id="ARBA00022448"/>
    </source>
</evidence>
<dbReference type="Proteomes" id="UP001164286">
    <property type="component" value="Unassembled WGS sequence"/>
</dbReference>
<evidence type="ECO:0000256" key="6">
    <source>
        <dbReference type="ARBA" id="ARBA00022989"/>
    </source>
</evidence>
<organism evidence="11 12">
    <name type="scientific">Dioszegia hungarica</name>
    <dbReference type="NCBI Taxonomy" id="4972"/>
    <lineage>
        <taxon>Eukaryota</taxon>
        <taxon>Fungi</taxon>
        <taxon>Dikarya</taxon>
        <taxon>Basidiomycota</taxon>
        <taxon>Agaricomycotina</taxon>
        <taxon>Tremellomycetes</taxon>
        <taxon>Tremellales</taxon>
        <taxon>Bulleribasidiaceae</taxon>
        <taxon>Dioszegia</taxon>
    </lineage>
</organism>
<feature type="transmembrane region" description="Helical" evidence="9">
    <location>
        <begin position="331"/>
        <end position="356"/>
    </location>
</feature>
<evidence type="ECO:0000256" key="5">
    <source>
        <dbReference type="ARBA" id="ARBA00022970"/>
    </source>
</evidence>
<feature type="region of interest" description="Disordered" evidence="8">
    <location>
        <begin position="574"/>
        <end position="593"/>
    </location>
</feature>
<dbReference type="PANTHER" id="PTHR22950">
    <property type="entry name" value="AMINO ACID TRANSPORTER"/>
    <property type="match status" value="1"/>
</dbReference>
<feature type="transmembrane region" description="Helical" evidence="9">
    <location>
        <begin position="441"/>
        <end position="463"/>
    </location>
</feature>
<dbReference type="GO" id="GO:0015179">
    <property type="term" value="F:L-amino acid transmembrane transporter activity"/>
    <property type="evidence" value="ECO:0007669"/>
    <property type="project" value="TreeGrafter"/>
</dbReference>
<feature type="transmembrane region" description="Helical" evidence="9">
    <location>
        <begin position="290"/>
        <end position="311"/>
    </location>
</feature>
<feature type="transmembrane region" description="Helical" evidence="9">
    <location>
        <begin position="475"/>
        <end position="497"/>
    </location>
</feature>
<keyword evidence="12" id="KW-1185">Reference proteome</keyword>
<dbReference type="Pfam" id="PF01490">
    <property type="entry name" value="Aa_trans"/>
    <property type="match status" value="1"/>
</dbReference>
<evidence type="ECO:0000313" key="12">
    <source>
        <dbReference type="Proteomes" id="UP001164286"/>
    </source>
</evidence>
<evidence type="ECO:0000256" key="8">
    <source>
        <dbReference type="SAM" id="MobiDB-lite"/>
    </source>
</evidence>
<feature type="compositionally biased region" description="Acidic residues" evidence="8">
    <location>
        <begin position="118"/>
        <end position="128"/>
    </location>
</feature>
<dbReference type="RefSeq" id="XP_052946920.1">
    <property type="nucleotide sequence ID" value="XM_053093644.1"/>
</dbReference>
<feature type="transmembrane region" description="Helical" evidence="9">
    <location>
        <begin position="613"/>
        <end position="634"/>
    </location>
</feature>
<feature type="transmembrane region" description="Helical" evidence="9">
    <location>
        <begin position="517"/>
        <end position="535"/>
    </location>
</feature>
<keyword evidence="3" id="KW-0813">Transport</keyword>
<feature type="transmembrane region" description="Helical" evidence="9">
    <location>
        <begin position="376"/>
        <end position="395"/>
    </location>
</feature>
<evidence type="ECO:0000313" key="11">
    <source>
        <dbReference type="EMBL" id="KAI9637143.1"/>
    </source>
</evidence>
<feature type="domain" description="Amino acid transporter transmembrane" evidence="10">
    <location>
        <begin position="260"/>
        <end position="702"/>
    </location>
</feature>
<comment type="subcellular location">
    <subcellularLocation>
        <location evidence="1">Membrane</location>
        <topology evidence="1">Multi-pass membrane protein</topology>
    </subcellularLocation>
</comment>
<dbReference type="PANTHER" id="PTHR22950:SF692">
    <property type="entry name" value="TRANSMEMBRANE AMINO ACID TRANSPORTER FAMILY PROTEIN"/>
    <property type="match status" value="1"/>
</dbReference>
<comment type="caution">
    <text evidence="11">The sequence shown here is derived from an EMBL/GenBank/DDBJ whole genome shotgun (WGS) entry which is preliminary data.</text>
</comment>
<feature type="region of interest" description="Disordered" evidence="8">
    <location>
        <begin position="1"/>
        <end position="23"/>
    </location>
</feature>
<evidence type="ECO:0000256" key="4">
    <source>
        <dbReference type="ARBA" id="ARBA00022692"/>
    </source>
</evidence>
<reference evidence="11" key="1">
    <citation type="journal article" date="2022" name="G3 (Bethesda)">
        <title>High quality genome of the basidiomycete yeast Dioszegia hungarica PDD-24b-2 isolated from cloud water.</title>
        <authorList>
            <person name="Jarrige D."/>
            <person name="Haridas S."/>
            <person name="Bleykasten-Grosshans C."/>
            <person name="Joly M."/>
            <person name="Nadalig T."/>
            <person name="Sancelme M."/>
            <person name="Vuilleumier S."/>
            <person name="Grigoriev I.V."/>
            <person name="Amato P."/>
            <person name="Bringel F."/>
        </authorList>
    </citation>
    <scope>NUCLEOTIDE SEQUENCE</scope>
    <source>
        <strain evidence="11">PDD-24b-2</strain>
    </source>
</reference>
<sequence>MTSPPDAVPIPAAPEMPRRRSGVVQSSLDLVFSYSRSQQMRYGQTAGSAPSFINPSSRSQSSTSDYGSVRRRRNYSAEEDDLDEDEDILEEDAEEGDGVDDQETPKGRSSDIPGMPDYGDEREFDDLEASVSTITPLKAARSGVSAYPAPGRTDGSRPTSVLGSSSSSRTFHPVGARLPPASSAGQRLDTGRKDISPTSFDAEEVANETTPLVPASQGARRRSSVAARRKSSVGTLQAGRRGSTRSRRKSMVVMEWGESTDGQTLFNGVAVLVGIGLLSLPLAFAYAGWIGGTVMLVGFAALTCHTAKLLARLIRADPTLRGYTDIGKKALGGWAGGAINVLFCLELFALGVALIVLFGDSLNVIYPDISADTFKIVGFIIVLPTALLPLSLLSLPSLLSTLSSLLLIVIILIDGFSKPTAPGSLRDPSPTHFSPEWTGSNWLGGIGLVLAGFGGHAVMPSLARDMKNPEHFDRVINRAFAIATVLSFVAAAAGYLMIGQTVSDEITRDLMQPKYAYPRWLNLFALWMIVINPVTKFGLCSRPLNLTLETVLGIAEGVFRRPALAVGQEESAVLDSPSISPGEAPKPQFGPGDLVDPESDAEAKYHSAERKKFAARVISRTIVTGLCTVAAIYLPGFGRVMAFLGSFSAFLICIILPILFYLFLAPRLGIDSDHSPSKRRRSQVIHWGLVLVSAGLMVAGTTWAFIPGSGHGGLEE</sequence>
<proteinExistence type="inferred from homology"/>
<dbReference type="GO" id="GO:0005774">
    <property type="term" value="C:vacuolar membrane"/>
    <property type="evidence" value="ECO:0007669"/>
    <property type="project" value="TreeGrafter"/>
</dbReference>
<evidence type="ECO:0000259" key="10">
    <source>
        <dbReference type="Pfam" id="PF01490"/>
    </source>
</evidence>
<feature type="region of interest" description="Disordered" evidence="8">
    <location>
        <begin position="39"/>
        <end position="249"/>
    </location>
</feature>
<feature type="compositionally biased region" description="Acidic residues" evidence="8">
    <location>
        <begin position="77"/>
        <end position="102"/>
    </location>
</feature>
<dbReference type="GeneID" id="77732849"/>
<keyword evidence="4 9" id="KW-0812">Transmembrane</keyword>
<feature type="compositionally biased region" description="Basic residues" evidence="8">
    <location>
        <begin position="219"/>
        <end position="231"/>
    </location>
</feature>
<dbReference type="AlphaFoldDB" id="A0AA38HB62"/>
<keyword evidence="7 9" id="KW-0472">Membrane</keyword>
<feature type="transmembrane region" description="Helical" evidence="9">
    <location>
        <begin position="640"/>
        <end position="664"/>
    </location>
</feature>
<keyword evidence="5" id="KW-0029">Amino-acid transport</keyword>
<comment type="similarity">
    <text evidence="2">Belongs to the amino acid/polyamine transporter 2 family.</text>
</comment>
<evidence type="ECO:0000256" key="7">
    <source>
        <dbReference type="ARBA" id="ARBA00023136"/>
    </source>
</evidence>
<evidence type="ECO:0000256" key="1">
    <source>
        <dbReference type="ARBA" id="ARBA00004141"/>
    </source>
</evidence>
<name>A0AA38HB62_9TREE</name>
<accession>A0AA38HB62</accession>
<evidence type="ECO:0000256" key="9">
    <source>
        <dbReference type="SAM" id="Phobius"/>
    </source>
</evidence>
<feature type="transmembrane region" description="Helical" evidence="9">
    <location>
        <begin position="402"/>
        <end position="421"/>
    </location>
</feature>
<dbReference type="EMBL" id="JAKWFO010000005">
    <property type="protein sequence ID" value="KAI9637143.1"/>
    <property type="molecule type" value="Genomic_DNA"/>
</dbReference>